<dbReference type="Gene3D" id="3.90.1750.20">
    <property type="entry name" value="Putative Large Serine Recombinase, Chain B, Domain 2"/>
    <property type="match status" value="1"/>
</dbReference>
<dbReference type="InterPro" id="IPR006119">
    <property type="entry name" value="Resolv_N"/>
</dbReference>
<reference evidence="3 4" key="1">
    <citation type="journal article" date="2019" name="Nat. Med.">
        <title>A library of human gut bacterial isolates paired with longitudinal multiomics data enables mechanistic microbiome research.</title>
        <authorList>
            <person name="Poyet M."/>
            <person name="Groussin M."/>
            <person name="Gibbons S.M."/>
            <person name="Avila-Pacheco J."/>
            <person name="Jiang X."/>
            <person name="Kearney S.M."/>
            <person name="Perrotta A.R."/>
            <person name="Berdy B."/>
            <person name="Zhao S."/>
            <person name="Lieberman T.D."/>
            <person name="Swanson P.K."/>
            <person name="Smith M."/>
            <person name="Roesemann S."/>
            <person name="Alexander J.E."/>
            <person name="Rich S.A."/>
            <person name="Livny J."/>
            <person name="Vlamakis H."/>
            <person name="Clish C."/>
            <person name="Bullock K."/>
            <person name="Deik A."/>
            <person name="Scott J."/>
            <person name="Pierce K.A."/>
            <person name="Xavier R.J."/>
            <person name="Alm E.J."/>
        </authorList>
    </citation>
    <scope>NUCLEOTIDE SEQUENCE [LARGE SCALE GENOMIC DNA]</scope>
    <source>
        <strain evidence="3 4">BIOML-A5</strain>
    </source>
</reference>
<evidence type="ECO:0000256" key="1">
    <source>
        <dbReference type="SAM" id="Coils"/>
    </source>
</evidence>
<dbReference type="InterPro" id="IPR025827">
    <property type="entry name" value="Zn_ribbon_recom_dom"/>
</dbReference>
<comment type="caution">
    <text evidence="3">The sequence shown here is derived from an EMBL/GenBank/DDBJ whole genome shotgun (WGS) entry which is preliminary data.</text>
</comment>
<feature type="coiled-coil region" evidence="1">
    <location>
        <begin position="394"/>
        <end position="482"/>
    </location>
</feature>
<dbReference type="InterPro" id="IPR050639">
    <property type="entry name" value="SSR_resolvase"/>
</dbReference>
<evidence type="ECO:0000259" key="2">
    <source>
        <dbReference type="PROSITE" id="PS51737"/>
    </source>
</evidence>
<dbReference type="RefSeq" id="WP_154250458.1">
    <property type="nucleotide sequence ID" value="NZ_JADMVC010000021.1"/>
</dbReference>
<dbReference type="EMBL" id="WKPO01000011">
    <property type="protein sequence ID" value="MSB49008.1"/>
    <property type="molecule type" value="Genomic_DNA"/>
</dbReference>
<dbReference type="CDD" id="cd00338">
    <property type="entry name" value="Ser_Recombinase"/>
    <property type="match status" value="1"/>
</dbReference>
<dbReference type="GO" id="GO:0003677">
    <property type="term" value="F:DNA binding"/>
    <property type="evidence" value="ECO:0007669"/>
    <property type="project" value="InterPro"/>
</dbReference>
<dbReference type="GO" id="GO:0000150">
    <property type="term" value="F:DNA strand exchange activity"/>
    <property type="evidence" value="ECO:0007669"/>
    <property type="project" value="InterPro"/>
</dbReference>
<name>A0A6I2RGU2_FLAPL</name>
<dbReference type="Proteomes" id="UP000429811">
    <property type="component" value="Unassembled WGS sequence"/>
</dbReference>
<dbReference type="PANTHER" id="PTHR30461">
    <property type="entry name" value="DNA-INVERTASE FROM LAMBDOID PROPHAGE"/>
    <property type="match status" value="1"/>
</dbReference>
<dbReference type="Pfam" id="PF13408">
    <property type="entry name" value="Zn_ribbon_recom"/>
    <property type="match status" value="1"/>
</dbReference>
<dbReference type="SMART" id="SM00857">
    <property type="entry name" value="Resolvase"/>
    <property type="match status" value="1"/>
</dbReference>
<sequence>MAEQIIQLAKNVLKRVVCLYRVSTVGQVEKDDIPMQKQFCREFVQRQPGWEIVKEFSEKGVSGFKVSAKKRDAVQEIQRMALQGEFDILLVFMFDRLGRKDDETPFVVEWFVKNGIEVWSAMEGQQRFDNHVDKLLNYIRYWQASGESIKTSVRVKTRISQLTEEGYYTGGIVPYGYRLENRGRTNKRNKEVCDLAIDLDEAEVVKVIFQKYVYEGYGSQRISRYLAEQGFRNRKGGNIPTTSINRIIKNPLYIGILCNGESRSENVLTELQIIDVDLFERAQKMIESRAKPRTAHKEIPLNTRGQSLLVGNVYCGHCGKRLTLATSGRKYQKKDGTVVNKTYARYQCSYNIQHPGGCDGPSGYGAAKLDDLVDQIIRIQFERIKTAPPQALIREQQSREVEIAKAKLNLLNGQYQQKQRDYQDLRAETLRVIRGDSRLNVDFLNSIVDETITQLKELGQQVKEAEAELRELVSGAEQVKEEYAQLMNWAELYDKCTFEAKKMIAAQFVKAVHVKRDYEIDVEFNVAFDEFQSIYLEPEKEDEKKRGASTLLALGENVGQAV</sequence>
<keyword evidence="1" id="KW-0175">Coiled coil</keyword>
<dbReference type="Pfam" id="PF07508">
    <property type="entry name" value="Recombinase"/>
    <property type="match status" value="1"/>
</dbReference>
<protein>
    <submittedName>
        <fullName evidence="3">Recombinase family protein</fullName>
    </submittedName>
</protein>
<dbReference type="PANTHER" id="PTHR30461:SF23">
    <property type="entry name" value="DNA RECOMBINASE-RELATED"/>
    <property type="match status" value="1"/>
</dbReference>
<dbReference type="InterPro" id="IPR011109">
    <property type="entry name" value="DNA_bind_recombinase_dom"/>
</dbReference>
<dbReference type="SUPFAM" id="SSF53041">
    <property type="entry name" value="Resolvase-like"/>
    <property type="match status" value="1"/>
</dbReference>
<dbReference type="PROSITE" id="PS51737">
    <property type="entry name" value="RECOMBINASE_DNA_BIND"/>
    <property type="match status" value="1"/>
</dbReference>
<gene>
    <name evidence="3" type="ORF">GKE90_09885</name>
</gene>
<dbReference type="AlphaFoldDB" id="A0A6I2RGU2"/>
<dbReference type="Pfam" id="PF00239">
    <property type="entry name" value="Resolvase"/>
    <property type="match status" value="1"/>
</dbReference>
<evidence type="ECO:0000313" key="4">
    <source>
        <dbReference type="Proteomes" id="UP000429811"/>
    </source>
</evidence>
<dbReference type="InterPro" id="IPR038109">
    <property type="entry name" value="DNA_bind_recomb_sf"/>
</dbReference>
<accession>A0A6I2RGU2</accession>
<organism evidence="3 4">
    <name type="scientific">Flavonifractor plautii</name>
    <name type="common">Fusobacterium plautii</name>
    <dbReference type="NCBI Taxonomy" id="292800"/>
    <lineage>
        <taxon>Bacteria</taxon>
        <taxon>Bacillati</taxon>
        <taxon>Bacillota</taxon>
        <taxon>Clostridia</taxon>
        <taxon>Eubacteriales</taxon>
        <taxon>Oscillospiraceae</taxon>
        <taxon>Flavonifractor</taxon>
    </lineage>
</organism>
<evidence type="ECO:0000313" key="3">
    <source>
        <dbReference type="EMBL" id="MSB49008.1"/>
    </source>
</evidence>
<dbReference type="InterPro" id="IPR036162">
    <property type="entry name" value="Resolvase-like_N_sf"/>
</dbReference>
<dbReference type="Gene3D" id="3.40.50.1390">
    <property type="entry name" value="Resolvase, N-terminal catalytic domain"/>
    <property type="match status" value="1"/>
</dbReference>
<proteinExistence type="predicted"/>
<feature type="domain" description="Recombinase" evidence="2">
    <location>
        <begin position="174"/>
        <end position="292"/>
    </location>
</feature>